<evidence type="ECO:0000313" key="1">
    <source>
        <dbReference type="EMBL" id="CAG8806829.1"/>
    </source>
</evidence>
<accession>A0A9N9K386</accession>
<dbReference type="Proteomes" id="UP000789405">
    <property type="component" value="Unassembled WGS sequence"/>
</dbReference>
<keyword evidence="2" id="KW-1185">Reference proteome</keyword>
<proteinExistence type="predicted"/>
<dbReference type="EMBL" id="CAJVPY010041723">
    <property type="protein sequence ID" value="CAG8806829.1"/>
    <property type="molecule type" value="Genomic_DNA"/>
</dbReference>
<feature type="non-terminal residue" evidence="1">
    <location>
        <position position="91"/>
    </location>
</feature>
<evidence type="ECO:0000313" key="2">
    <source>
        <dbReference type="Proteomes" id="UP000789405"/>
    </source>
</evidence>
<organism evidence="1 2">
    <name type="scientific">Dentiscutata erythropus</name>
    <dbReference type="NCBI Taxonomy" id="1348616"/>
    <lineage>
        <taxon>Eukaryota</taxon>
        <taxon>Fungi</taxon>
        <taxon>Fungi incertae sedis</taxon>
        <taxon>Mucoromycota</taxon>
        <taxon>Glomeromycotina</taxon>
        <taxon>Glomeromycetes</taxon>
        <taxon>Diversisporales</taxon>
        <taxon>Gigasporaceae</taxon>
        <taxon>Dentiscutata</taxon>
    </lineage>
</organism>
<name>A0A9N9K386_9GLOM</name>
<comment type="caution">
    <text evidence="1">The sequence shown here is derived from an EMBL/GenBank/DDBJ whole genome shotgun (WGS) entry which is preliminary data.</text>
</comment>
<sequence>DLQKSITSAGLQDIVEVFGYTWEDKWCYRLSKLLCIRSWSENALNLLIQEAEKISYRVLAYMYDSDFEILKQEAYCAYLEKAGDSTIPDKF</sequence>
<reference evidence="1" key="1">
    <citation type="submission" date="2021-06" db="EMBL/GenBank/DDBJ databases">
        <authorList>
            <person name="Kallberg Y."/>
            <person name="Tangrot J."/>
            <person name="Rosling A."/>
        </authorList>
    </citation>
    <scope>NUCLEOTIDE SEQUENCE</scope>
    <source>
        <strain evidence="1">MA453B</strain>
    </source>
</reference>
<dbReference type="AlphaFoldDB" id="A0A9N9K386"/>
<gene>
    <name evidence="1" type="ORF">DERYTH_LOCUS24549</name>
</gene>
<protein>
    <submittedName>
        <fullName evidence="1">11584_t:CDS:1</fullName>
    </submittedName>
</protein>